<evidence type="ECO:0000313" key="3">
    <source>
        <dbReference type="EMBL" id="THH40509.1"/>
    </source>
</evidence>
<protein>
    <submittedName>
        <fullName evidence="3">SDR family NAD(P)-dependent oxidoreductase</fullName>
    </submittedName>
</protein>
<proteinExistence type="inferred from homology"/>
<dbReference type="PANTHER" id="PTHR42760:SF115">
    <property type="entry name" value="3-OXOACYL-[ACYL-CARRIER-PROTEIN] REDUCTASE FABG"/>
    <property type="match status" value="1"/>
</dbReference>
<dbReference type="EMBL" id="SRSF01000002">
    <property type="protein sequence ID" value="THH40509.1"/>
    <property type="molecule type" value="Genomic_DNA"/>
</dbReference>
<dbReference type="Gene3D" id="3.40.50.720">
    <property type="entry name" value="NAD(P)-binding Rossmann-like Domain"/>
    <property type="match status" value="1"/>
</dbReference>
<dbReference type="AlphaFoldDB" id="A0A4S4NKZ0"/>
<dbReference type="PANTHER" id="PTHR42760">
    <property type="entry name" value="SHORT-CHAIN DEHYDROGENASES/REDUCTASES FAMILY MEMBER"/>
    <property type="match status" value="1"/>
</dbReference>
<gene>
    <name evidence="3" type="ORF">E4021_07170</name>
</gene>
<dbReference type="Pfam" id="PF00106">
    <property type="entry name" value="adh_short"/>
    <property type="match status" value="1"/>
</dbReference>
<dbReference type="PRINTS" id="PR00081">
    <property type="entry name" value="GDHRDH"/>
</dbReference>
<dbReference type="InterPro" id="IPR036291">
    <property type="entry name" value="NAD(P)-bd_dom_sf"/>
</dbReference>
<name>A0A4S4NKZ0_9BACT</name>
<evidence type="ECO:0000313" key="4">
    <source>
        <dbReference type="Proteomes" id="UP000308528"/>
    </source>
</evidence>
<evidence type="ECO:0000256" key="2">
    <source>
        <dbReference type="ARBA" id="ARBA00023002"/>
    </source>
</evidence>
<dbReference type="CDD" id="cd05233">
    <property type="entry name" value="SDR_c"/>
    <property type="match status" value="1"/>
</dbReference>
<comment type="similarity">
    <text evidence="1">Belongs to the short-chain dehydrogenases/reductases (SDR) family.</text>
</comment>
<dbReference type="GO" id="GO:0016616">
    <property type="term" value="F:oxidoreductase activity, acting on the CH-OH group of donors, NAD or NADP as acceptor"/>
    <property type="evidence" value="ECO:0007669"/>
    <property type="project" value="TreeGrafter"/>
</dbReference>
<keyword evidence="2" id="KW-0560">Oxidoreductase</keyword>
<comment type="caution">
    <text evidence="3">The sequence shown here is derived from an EMBL/GenBank/DDBJ whole genome shotgun (WGS) entry which is preliminary data.</text>
</comment>
<dbReference type="InterPro" id="IPR002347">
    <property type="entry name" value="SDR_fam"/>
</dbReference>
<accession>A0A4S4NKZ0</accession>
<reference evidence="3 4" key="1">
    <citation type="submission" date="2019-04" db="EMBL/GenBank/DDBJ databases">
        <title>Lewinella litorea sp. nov., isolated from a marine sand.</title>
        <authorList>
            <person name="Yoon J.-H."/>
        </authorList>
    </citation>
    <scope>NUCLEOTIDE SEQUENCE [LARGE SCALE GENOMIC DNA]</scope>
    <source>
        <strain evidence="3 4">HSMS-39</strain>
    </source>
</reference>
<dbReference type="Proteomes" id="UP000308528">
    <property type="component" value="Unassembled WGS sequence"/>
</dbReference>
<keyword evidence="4" id="KW-1185">Reference proteome</keyword>
<dbReference type="RefSeq" id="WP_136457838.1">
    <property type="nucleotide sequence ID" value="NZ_SRSF01000002.1"/>
</dbReference>
<dbReference type="SUPFAM" id="SSF51735">
    <property type="entry name" value="NAD(P)-binding Rossmann-fold domains"/>
    <property type="match status" value="1"/>
</dbReference>
<evidence type="ECO:0000256" key="1">
    <source>
        <dbReference type="ARBA" id="ARBA00006484"/>
    </source>
</evidence>
<organism evidence="3 4">
    <name type="scientific">Neolewinella litorea</name>
    <dbReference type="NCBI Taxonomy" id="2562452"/>
    <lineage>
        <taxon>Bacteria</taxon>
        <taxon>Pseudomonadati</taxon>
        <taxon>Bacteroidota</taxon>
        <taxon>Saprospiria</taxon>
        <taxon>Saprospirales</taxon>
        <taxon>Lewinellaceae</taxon>
        <taxon>Neolewinella</taxon>
    </lineage>
</organism>
<sequence>MNFPPISNLISFEGKFVAVTGACSDIGQRTAMRFAESGARVILLDSDEDELSRLSDKIIAQGYRAHGHPLDITDLDRIRDVADHIDREHGHLDVWCTVANIFPCAPVLEMDGTSFQRMVDLNLKGTFFCAQQAARVMIEAGTGGTIINVIAPAQRKTSTHQGSYLSTKGAMHGFTRALAVELAERNIRVLAVDPTLEHVSSPDEVARLVFFAASDLATIMSGSSLQTASF</sequence>
<dbReference type="OrthoDB" id="597477at2"/>